<dbReference type="EMBL" id="AY089293">
    <property type="protein sequence ID" value="AAL90031.1"/>
    <property type="molecule type" value="mRNA"/>
</dbReference>
<evidence type="ECO:0000256" key="2">
    <source>
        <dbReference type="ARBA" id="ARBA00001966"/>
    </source>
</evidence>
<feature type="domain" description="NADH-ubiquinone oxidoreductase 51kDa subunit iron-sulphur binding" evidence="11">
    <location>
        <begin position="368"/>
        <end position="413"/>
    </location>
</feature>
<dbReference type="AlphaFoldDB" id="Q8T495"/>
<dbReference type="SUPFAM" id="SSF142019">
    <property type="entry name" value="Nqo1 FMN-binding domain-like"/>
    <property type="match status" value="1"/>
</dbReference>
<dbReference type="FlyBase" id="FBgn0034007">
    <property type="gene designation" value="ND-51L2"/>
</dbReference>
<keyword evidence="6" id="KW-0288">FMN</keyword>
<dbReference type="Gene3D" id="3.40.50.11540">
    <property type="entry name" value="NADH-ubiquinone oxidoreductase 51kDa subunit"/>
    <property type="match status" value="1"/>
</dbReference>
<dbReference type="InterPro" id="IPR037225">
    <property type="entry name" value="Nuo51_FMN-bd_sf"/>
</dbReference>
<dbReference type="Pfam" id="PF01512">
    <property type="entry name" value="Complex1_51K"/>
    <property type="match status" value="1"/>
</dbReference>
<dbReference type="GO" id="GO:0046872">
    <property type="term" value="F:metal ion binding"/>
    <property type="evidence" value="ECO:0007669"/>
    <property type="project" value="UniProtKB-KW"/>
</dbReference>
<comment type="cofactor">
    <cofactor evidence="1">
        <name>FMN</name>
        <dbReference type="ChEBI" id="CHEBI:58210"/>
    </cofactor>
</comment>
<dbReference type="InterPro" id="IPR050837">
    <property type="entry name" value="ComplexI_51kDa_subunit"/>
</dbReference>
<feature type="region of interest" description="Disordered" evidence="10">
    <location>
        <begin position="25"/>
        <end position="48"/>
    </location>
</feature>
<dbReference type="PANTHER" id="PTHR11780:SF10">
    <property type="entry name" value="NADH DEHYDROGENASE [UBIQUINONE] FLAVOPROTEIN 1, MITOCHONDRIAL"/>
    <property type="match status" value="1"/>
</dbReference>
<sequence>MLRQKLKNYLPSVWEQQLRLVQTAKKAGGSKKLGPDRPPIIDPPKGYEPNCKTKFGPLDDCDRVFQNLYGRHDWRLHGACQRGDWHRTAELLEQGPEWIMKQWEFLRQTKSEKVPKMVIVNCAEGEPGTCKDRDILRHEPHKLIEGILLVGVAMGCGRAIVYIRNRFYNEACNLHFALAEAYHHGLLGNSVCGTGIKFDVMVQRGDRYLCGEETAMINCLMGKLGRPRRRPPFLTEKGYFEHPSLVINAESIAVVPTILRRGSQWWAGLGRSYNTGTKLYCLSGQVNNPCTVEEEMSIPLKDLIERHAGGVKGGWDNLAAVFPGGLSTPLLDPSTAGKVLMDFDSLTDAGSGFGCGAVIVMTKDCDPLAIMLRSIQFFEKHTCKQCSYCRDGAIWLPEIFARFVKGQTHPHEIDWTLVIADKMRNSKPICALAYSQVSVAESLVRMFSRQIEERLLKYAKGS</sequence>
<evidence type="ECO:0000256" key="7">
    <source>
        <dbReference type="ARBA" id="ARBA00022723"/>
    </source>
</evidence>
<dbReference type="Gene3D" id="3.10.20.600">
    <property type="match status" value="1"/>
</dbReference>
<gene>
    <name evidence="13" type="primary">ND-51L2</name>
    <name evidence="12 13" type="ORF">CG8102</name>
</gene>
<dbReference type="Pfam" id="PF22461">
    <property type="entry name" value="SLBB_2"/>
    <property type="match status" value="1"/>
</dbReference>
<evidence type="ECO:0000256" key="10">
    <source>
        <dbReference type="SAM" id="MobiDB-lite"/>
    </source>
</evidence>
<evidence type="ECO:0000256" key="1">
    <source>
        <dbReference type="ARBA" id="ARBA00001917"/>
    </source>
</evidence>
<dbReference type="InterPro" id="IPR037207">
    <property type="entry name" value="Nuop51_4Fe4S-bd_sf"/>
</dbReference>
<keyword evidence="8" id="KW-0408">Iron</keyword>
<keyword evidence="4" id="KW-0004">4Fe-4S</keyword>
<evidence type="ECO:0000313" key="12">
    <source>
        <dbReference type="EMBL" id="AAL90031.1"/>
    </source>
</evidence>
<dbReference type="InterPro" id="IPR011538">
    <property type="entry name" value="Nuo51_FMN-bd"/>
</dbReference>
<protein>
    <submittedName>
        <fullName evidence="12">AT08706p</fullName>
    </submittedName>
</protein>
<keyword evidence="5" id="KW-0285">Flavoprotein</keyword>
<dbReference type="VEuPathDB" id="VectorBase:FBgn0034007"/>
<organism evidence="12">
    <name type="scientific">Drosophila melanogaster</name>
    <name type="common">Fruit fly</name>
    <dbReference type="NCBI Taxonomy" id="7227"/>
    <lineage>
        <taxon>Eukaryota</taxon>
        <taxon>Metazoa</taxon>
        <taxon>Ecdysozoa</taxon>
        <taxon>Arthropoda</taxon>
        <taxon>Hexapoda</taxon>
        <taxon>Insecta</taxon>
        <taxon>Pterygota</taxon>
        <taxon>Neoptera</taxon>
        <taxon>Endopterygota</taxon>
        <taxon>Diptera</taxon>
        <taxon>Brachycera</taxon>
        <taxon>Muscomorpha</taxon>
        <taxon>Ephydroidea</taxon>
        <taxon>Drosophilidae</taxon>
        <taxon>Drosophila</taxon>
        <taxon>Sophophora</taxon>
    </lineage>
</organism>
<dbReference type="SUPFAM" id="SSF142984">
    <property type="entry name" value="Nqo1 middle domain-like"/>
    <property type="match status" value="1"/>
</dbReference>
<evidence type="ECO:0000256" key="8">
    <source>
        <dbReference type="ARBA" id="ARBA00023004"/>
    </source>
</evidence>
<dbReference type="SUPFAM" id="SSF140490">
    <property type="entry name" value="Nqo1C-terminal domain-like"/>
    <property type="match status" value="1"/>
</dbReference>
<dbReference type="InterPro" id="IPR054765">
    <property type="entry name" value="SLBB_dom"/>
</dbReference>
<dbReference type="NCBIfam" id="NF010120">
    <property type="entry name" value="PRK13596.1"/>
    <property type="match status" value="1"/>
</dbReference>
<evidence type="ECO:0000256" key="5">
    <source>
        <dbReference type="ARBA" id="ARBA00022630"/>
    </source>
</evidence>
<keyword evidence="7" id="KW-0479">Metal-binding</keyword>
<dbReference type="Gene3D" id="1.20.1440.230">
    <property type="entry name" value="NADH-ubiquinone oxidoreductase 51kDa subunit, iron-sulphur binding domain"/>
    <property type="match status" value="1"/>
</dbReference>
<proteinExistence type="evidence at transcript level"/>
<dbReference type="SMART" id="SM00928">
    <property type="entry name" value="NADH_4Fe-4S"/>
    <property type="match status" value="1"/>
</dbReference>
<keyword evidence="9" id="KW-0411">Iron-sulfur</keyword>
<dbReference type="AGR" id="FB:FBgn0034007"/>
<comment type="cofactor">
    <cofactor evidence="2">
        <name>[4Fe-4S] cluster</name>
        <dbReference type="ChEBI" id="CHEBI:49883"/>
    </cofactor>
</comment>
<dbReference type="GO" id="GO:0051539">
    <property type="term" value="F:4 iron, 4 sulfur cluster binding"/>
    <property type="evidence" value="ECO:0007669"/>
    <property type="project" value="UniProtKB-KW"/>
</dbReference>
<dbReference type="OrthoDB" id="42889at2759"/>
<dbReference type="PANTHER" id="PTHR11780">
    <property type="entry name" value="NADH-UBIQUINONE OXIDOREDUCTASE FLAVOPROTEIN 1 NDUFV1"/>
    <property type="match status" value="1"/>
</dbReference>
<reference evidence="12" key="1">
    <citation type="submission" date="2002-03" db="EMBL/GenBank/DDBJ databases">
        <authorList>
            <person name="Stapleton M."/>
            <person name="Brokstein P."/>
            <person name="Hong L."/>
            <person name="Agbayani A."/>
            <person name="Carlson J."/>
            <person name="Champe M."/>
            <person name="Chavez C."/>
            <person name="Dorsett V."/>
            <person name="Dresnek D."/>
            <person name="Farfan D."/>
            <person name="Frise E."/>
            <person name="George R."/>
            <person name="Gonzalez M."/>
            <person name="Guarin H."/>
            <person name="Kronmiller B."/>
            <person name="Li P."/>
            <person name="Liao G."/>
            <person name="Miranda A."/>
            <person name="Mungall C.J."/>
            <person name="Nunoo J."/>
            <person name="Pacleb J."/>
            <person name="Paragas V."/>
            <person name="Park S."/>
            <person name="Patel S."/>
            <person name="Phouanenavong S."/>
            <person name="Wan K."/>
            <person name="Yu C."/>
            <person name="Lewis S.E."/>
            <person name="Rubin G.M."/>
            <person name="Celniker S."/>
        </authorList>
    </citation>
    <scope>NUCLEOTIDE SEQUENCE</scope>
</reference>
<dbReference type="FunFam" id="3.40.50.11540:FF:000005">
    <property type="entry name" value="Hydrogenase subunit HymB, putative"/>
    <property type="match status" value="1"/>
</dbReference>
<evidence type="ECO:0000256" key="9">
    <source>
        <dbReference type="ARBA" id="ARBA00023014"/>
    </source>
</evidence>
<accession>Q8T495</accession>
<dbReference type="HOGENOM" id="CLU_014881_1_0_1"/>
<evidence type="ECO:0000313" key="13">
    <source>
        <dbReference type="FlyBase" id="FBgn0034007"/>
    </source>
</evidence>
<dbReference type="FunFam" id="3.10.20.600:FF:000001">
    <property type="entry name" value="NADH dehydrogenase [ubiquinone] flavoprotein 1, mitochondrial"/>
    <property type="match status" value="1"/>
</dbReference>
<evidence type="ECO:0000256" key="4">
    <source>
        <dbReference type="ARBA" id="ARBA00022485"/>
    </source>
</evidence>
<evidence type="ECO:0000256" key="6">
    <source>
        <dbReference type="ARBA" id="ARBA00022643"/>
    </source>
</evidence>
<comment type="similarity">
    <text evidence="3">Belongs to the complex I 51 kDa subunit family.</text>
</comment>
<dbReference type="InterPro" id="IPR019575">
    <property type="entry name" value="Nuop51_4Fe4S-bd"/>
</dbReference>
<dbReference type="Pfam" id="PF10589">
    <property type="entry name" value="NADH_4Fe-4S"/>
    <property type="match status" value="1"/>
</dbReference>
<dbReference type="ExpressionAtlas" id="Q8T495">
    <property type="expression patterns" value="baseline and differential"/>
</dbReference>
<evidence type="ECO:0000256" key="3">
    <source>
        <dbReference type="ARBA" id="ARBA00007523"/>
    </source>
</evidence>
<name>Q8T495_DROME</name>
<evidence type="ECO:0000259" key="11">
    <source>
        <dbReference type="SMART" id="SM00928"/>
    </source>
</evidence>